<organism evidence="2 3">
    <name type="scientific">Roseibium marinum</name>
    <dbReference type="NCBI Taxonomy" id="281252"/>
    <lineage>
        <taxon>Bacteria</taxon>
        <taxon>Pseudomonadati</taxon>
        <taxon>Pseudomonadota</taxon>
        <taxon>Alphaproteobacteria</taxon>
        <taxon>Hyphomicrobiales</taxon>
        <taxon>Stappiaceae</taxon>
        <taxon>Roseibium</taxon>
    </lineage>
</organism>
<evidence type="ECO:0000313" key="3">
    <source>
        <dbReference type="Proteomes" id="UP000236959"/>
    </source>
</evidence>
<keyword evidence="1" id="KW-0732">Signal</keyword>
<dbReference type="RefSeq" id="WP_103221867.1">
    <property type="nucleotide sequence ID" value="NZ_PPCN01000002.1"/>
</dbReference>
<dbReference type="Gene3D" id="3.40.190.10">
    <property type="entry name" value="Periplasmic binding protein-like II"/>
    <property type="match status" value="2"/>
</dbReference>
<evidence type="ECO:0000313" key="2">
    <source>
        <dbReference type="EMBL" id="POF32892.1"/>
    </source>
</evidence>
<name>A0A2S3UYT2_9HYPH</name>
<keyword evidence="3" id="KW-1185">Reference proteome</keyword>
<accession>A0A2S3UYT2</accession>
<feature type="chain" id="PRO_5015459429" description="Solute-binding protein family 3/N-terminal domain-containing protein" evidence="1">
    <location>
        <begin position="23"/>
        <end position="246"/>
    </location>
</feature>
<dbReference type="Proteomes" id="UP000236959">
    <property type="component" value="Unassembled WGS sequence"/>
</dbReference>
<protein>
    <recommendedName>
        <fullName evidence="4">Solute-binding protein family 3/N-terminal domain-containing protein</fullName>
    </recommendedName>
</protein>
<sequence>MTSVGFRAFAVVVALVFQCAAANSETFTFAVGDWPPFTSRDAPGFGMHAQKVTETFRAAGHDVRFEFLPWLRSFEMTRHGTLPATFSWIFEKERAEDFIYPETPIALASFVYFYRKDRFPAGLQALSFEEVAARGLTVVGIPGYWYQAPLEKAGVLFQAVPEEEQAWNMLARGRADLYIEIDRVGRAHSRAVLDDAAESIAMSEPIRVYPLYILFSKTHPDGARMKNIWDAQADPARISSAGPAIR</sequence>
<dbReference type="EMBL" id="PPCN01000002">
    <property type="protein sequence ID" value="POF32892.1"/>
    <property type="molecule type" value="Genomic_DNA"/>
</dbReference>
<comment type="caution">
    <text evidence="2">The sequence shown here is derived from an EMBL/GenBank/DDBJ whole genome shotgun (WGS) entry which is preliminary data.</text>
</comment>
<gene>
    <name evidence="2" type="ORF">CLV41_102298</name>
</gene>
<dbReference type="AlphaFoldDB" id="A0A2S3UYT2"/>
<dbReference type="OrthoDB" id="8477926at2"/>
<reference evidence="2 3" key="1">
    <citation type="submission" date="2018-01" db="EMBL/GenBank/DDBJ databases">
        <title>Genomic Encyclopedia of Archaeal and Bacterial Type Strains, Phase II (KMG-II): from individual species to whole genera.</title>
        <authorList>
            <person name="Goeker M."/>
        </authorList>
    </citation>
    <scope>NUCLEOTIDE SEQUENCE [LARGE SCALE GENOMIC DNA]</scope>
    <source>
        <strain evidence="2 3">DSM 17023</strain>
    </source>
</reference>
<feature type="signal peptide" evidence="1">
    <location>
        <begin position="1"/>
        <end position="22"/>
    </location>
</feature>
<dbReference type="SUPFAM" id="SSF53850">
    <property type="entry name" value="Periplasmic binding protein-like II"/>
    <property type="match status" value="1"/>
</dbReference>
<proteinExistence type="predicted"/>
<evidence type="ECO:0008006" key="4">
    <source>
        <dbReference type="Google" id="ProtNLM"/>
    </source>
</evidence>
<evidence type="ECO:0000256" key="1">
    <source>
        <dbReference type="SAM" id="SignalP"/>
    </source>
</evidence>